<organism evidence="2 3">
    <name type="scientific">Bacteroides fragilis str. S36L11</name>
    <dbReference type="NCBI Taxonomy" id="1339327"/>
    <lineage>
        <taxon>Bacteria</taxon>
        <taxon>Pseudomonadati</taxon>
        <taxon>Bacteroidota</taxon>
        <taxon>Bacteroidia</taxon>
        <taxon>Bacteroidales</taxon>
        <taxon>Bacteroidaceae</taxon>
        <taxon>Bacteroides</taxon>
    </lineage>
</organism>
<evidence type="ECO:0000313" key="2">
    <source>
        <dbReference type="EMBL" id="EXZ28082.1"/>
    </source>
</evidence>
<evidence type="ECO:0000313" key="3">
    <source>
        <dbReference type="Proteomes" id="UP000022082"/>
    </source>
</evidence>
<comment type="caution">
    <text evidence="2">The sequence shown here is derived from an EMBL/GenBank/DDBJ whole genome shotgun (WGS) entry which is preliminary data.</text>
</comment>
<dbReference type="AlphaFoldDB" id="A0A015Y7X4"/>
<evidence type="ECO:0000256" key="1">
    <source>
        <dbReference type="SAM" id="Phobius"/>
    </source>
</evidence>
<keyword evidence="1" id="KW-0812">Transmembrane</keyword>
<protein>
    <submittedName>
        <fullName evidence="2">Putative membrane protein</fullName>
    </submittedName>
</protein>
<accession>A0A015Y7X4</accession>
<dbReference type="EMBL" id="JGDJ01000228">
    <property type="protein sequence ID" value="EXZ28082.1"/>
    <property type="molecule type" value="Genomic_DNA"/>
</dbReference>
<keyword evidence="1" id="KW-1133">Transmembrane helix</keyword>
<sequence>MHRKSFKEQEPAIFSIIGFAVAYIAALIINRIIKTRKTHH</sequence>
<dbReference type="Proteomes" id="UP000022082">
    <property type="component" value="Unassembled WGS sequence"/>
</dbReference>
<keyword evidence="1" id="KW-0472">Membrane</keyword>
<reference evidence="2 3" key="1">
    <citation type="submission" date="2014-02" db="EMBL/GenBank/DDBJ databases">
        <authorList>
            <person name="Sears C."/>
            <person name="Carroll K."/>
            <person name="Sack B.R."/>
            <person name="Qadri F."/>
            <person name="Myers L.L."/>
            <person name="Chung G.-T."/>
            <person name="Escheverria P."/>
            <person name="Fraser C.M."/>
            <person name="Sadzewicz L."/>
            <person name="Shefchek K.A."/>
            <person name="Tallon L."/>
            <person name="Das S.P."/>
            <person name="Daugherty S."/>
            <person name="Mongodin E.F."/>
        </authorList>
    </citation>
    <scope>NUCLEOTIDE SEQUENCE [LARGE SCALE GENOMIC DNA]</scope>
    <source>
        <strain evidence="2 3">S36L11</strain>
    </source>
</reference>
<feature type="transmembrane region" description="Helical" evidence="1">
    <location>
        <begin position="12"/>
        <end position="33"/>
    </location>
</feature>
<name>A0A015Y7X4_BACFG</name>
<dbReference type="PATRIC" id="fig|1339327.3.peg.3293"/>
<proteinExistence type="predicted"/>
<gene>
    <name evidence="2" type="ORF">M136_2717</name>
</gene>